<evidence type="ECO:0000259" key="1">
    <source>
        <dbReference type="Pfam" id="PF11181"/>
    </source>
</evidence>
<feature type="domain" description="General stress protein 17M-like" evidence="1">
    <location>
        <begin position="4"/>
        <end position="70"/>
    </location>
</feature>
<accession>A0A1M4VQ02</accession>
<dbReference type="InterPro" id="IPR025889">
    <property type="entry name" value="GSP17M-like_dom"/>
</dbReference>
<reference evidence="2 3" key="1">
    <citation type="submission" date="2016-11" db="EMBL/GenBank/DDBJ databases">
        <authorList>
            <person name="Jaros S."/>
            <person name="Januszkiewicz K."/>
            <person name="Wedrychowicz H."/>
        </authorList>
    </citation>
    <scope>NUCLEOTIDE SEQUENCE [LARGE SCALE GENOMIC DNA]</scope>
    <source>
        <strain evidence="2 3">DSM 17918</strain>
    </source>
</reference>
<dbReference type="STRING" id="1121256.SAMN02746089_00687"/>
<dbReference type="Proteomes" id="UP000184088">
    <property type="component" value="Unassembled WGS sequence"/>
</dbReference>
<evidence type="ECO:0000313" key="3">
    <source>
        <dbReference type="Proteomes" id="UP000184088"/>
    </source>
</evidence>
<evidence type="ECO:0000313" key="2">
    <source>
        <dbReference type="EMBL" id="SHE71116.1"/>
    </source>
</evidence>
<dbReference type="PANTHER" id="PTHR36109:SF2">
    <property type="entry name" value="MEMBRANE PROTEIN"/>
    <property type="match status" value="1"/>
</dbReference>
<dbReference type="Pfam" id="PF11181">
    <property type="entry name" value="YflT"/>
    <property type="match status" value="1"/>
</dbReference>
<keyword evidence="3" id="KW-1185">Reference proteome</keyword>
<dbReference type="InterPro" id="IPR052948">
    <property type="entry name" value="Low_temp-induced_all0457"/>
</dbReference>
<proteinExistence type="predicted"/>
<dbReference type="EMBL" id="FQVH01000004">
    <property type="protein sequence ID" value="SHE71116.1"/>
    <property type="molecule type" value="Genomic_DNA"/>
</dbReference>
<dbReference type="AlphaFoldDB" id="A0A1M4VQ02"/>
<organism evidence="2 3">
    <name type="scientific">Caldanaerobius fijiensis DSM 17918</name>
    <dbReference type="NCBI Taxonomy" id="1121256"/>
    <lineage>
        <taxon>Bacteria</taxon>
        <taxon>Bacillati</taxon>
        <taxon>Bacillota</taxon>
        <taxon>Clostridia</taxon>
        <taxon>Thermoanaerobacterales</taxon>
        <taxon>Thermoanaerobacteraceae</taxon>
        <taxon>Caldanaerobius</taxon>
    </lineage>
</organism>
<dbReference type="RefSeq" id="WP_073341784.1">
    <property type="nucleotide sequence ID" value="NZ_FQVH01000004.1"/>
</dbReference>
<protein>
    <submittedName>
        <fullName evidence="2">Heat induced stress protein YflT</fullName>
    </submittedName>
</protein>
<dbReference type="PANTHER" id="PTHR36109">
    <property type="entry name" value="MEMBRANE PROTEIN-RELATED"/>
    <property type="match status" value="1"/>
</dbReference>
<dbReference type="OrthoDB" id="514402at2"/>
<gene>
    <name evidence="2" type="ORF">SAMN02746089_00687</name>
</gene>
<sequence>MSKVIGVFNTREQAEKAIVTMRQQGFKDNEISIVSKKENIENNNNEGIRFDSIADGTTTGGILGGVAGLLASAGALAIPGIGPIVAAGPIAAMLTGAVGGGIAGGLIDMGIPAAESRRYEEEVKKGGILVVAQSDKNKVNDAASIMRANGAYDVKTE</sequence>
<name>A0A1M4VQ02_9THEO</name>